<name>A0AAU7C6K0_9BACT</name>
<dbReference type="AlphaFoldDB" id="A0AAU7C6K0"/>
<accession>A0AAU7C6K0</accession>
<dbReference type="EMBL" id="CP155447">
    <property type="protein sequence ID" value="XBH01012.1"/>
    <property type="molecule type" value="Genomic_DNA"/>
</dbReference>
<evidence type="ECO:0000313" key="1">
    <source>
        <dbReference type="EMBL" id="XBH01012.1"/>
    </source>
</evidence>
<protein>
    <submittedName>
        <fullName evidence="1">Uncharacterized protein</fullName>
    </submittedName>
</protein>
<gene>
    <name evidence="1" type="ORF">V5E97_21935</name>
</gene>
<dbReference type="RefSeq" id="WP_406693696.1">
    <property type="nucleotide sequence ID" value="NZ_CP155447.1"/>
</dbReference>
<proteinExistence type="predicted"/>
<organism evidence="1">
    <name type="scientific">Singulisphaera sp. Ch08</name>
    <dbReference type="NCBI Taxonomy" id="3120278"/>
    <lineage>
        <taxon>Bacteria</taxon>
        <taxon>Pseudomonadati</taxon>
        <taxon>Planctomycetota</taxon>
        <taxon>Planctomycetia</taxon>
        <taxon>Isosphaerales</taxon>
        <taxon>Isosphaeraceae</taxon>
        <taxon>Singulisphaera</taxon>
    </lineage>
</organism>
<sequence length="294" mass="33881">MKIFTHVRVDMSQSIVTLIESLRSLFPEQILPKGFMCEAPLDDERTRQVLHLLEQAGLKPWDFTTGLEKKSDSEFSISLIREYDADDLAACDYLEIWPPSKAYHPEADLRTDSGEMLIPQRHLPRGFAIMSSHLYRSYFVTEHAKSVLEAVPFRGVRLKPASYQPSSHRKISTDPSNALGPSTPYWELDSDLTMPPLSPTVRLTDRDCKPVRRADFSNGMQRTDNLFKPVELHYRKSELERLEEFDLARTFEPFGNHRGYQRLFCPLVASKRFYETCVANKLKTGWAPVRVDPE</sequence>
<reference evidence="1" key="1">
    <citation type="submission" date="2024-05" db="EMBL/GenBank/DDBJ databases">
        <title>Planctomycetes of the genus Singulisphaera possess chitinolytic capabilities.</title>
        <authorList>
            <person name="Ivanova A."/>
        </authorList>
    </citation>
    <scope>NUCLEOTIDE SEQUENCE</scope>
    <source>
        <strain evidence="1">Ch08T</strain>
    </source>
</reference>